<reference evidence="2" key="2">
    <citation type="journal article" date="2022" name="Microb. Genom.">
        <title>A chromosome-scale genome assembly of the tomato pathogen Cladosporium fulvum reveals a compartmentalized genome architecture and the presence of a dispensable chromosome.</title>
        <authorList>
            <person name="Zaccaron A.Z."/>
            <person name="Chen L.H."/>
            <person name="Samaras A."/>
            <person name="Stergiopoulos I."/>
        </authorList>
    </citation>
    <scope>NUCLEOTIDE SEQUENCE</scope>
    <source>
        <strain evidence="2">Race5_Kim</strain>
    </source>
</reference>
<sequence length="500" mass="55208">MPSYGGITVLLQTQYDALPIPEYAPPPQTTSPSVSDTRPSGYIQTAASLSSSHGSTTRPGILRAPHTPCASSNASITSGTSTVASPADRNASRTSLLSRSSTLRSLCSGPSIVTETLSQEPSVESFVPIYYGAQFWIHYDCLMAQHRDERLFEDEQHDEVKYYYFKVFIGGRCVSSWGVGGKDGWRGKVSFGIFNGGTDFEGNDTVERKAFFFPRKHRGCRDVHGGQFDIRVYRSKARKREPLTLPKYEDKASKGGGFDVLDAGRVRRSDPKRMYTYALIDPIDEPYATFRYHLRSIAQLTDMGIDLGAYKASFYASSPPQSPRSLSPVSSPQLSSPAPAIARDELSSYRLSFPPRMQLTASTSSCSRGSPIKRNAFHGAELQRHDYENVMHRPSEDEAPQSLDEALERFDRLSMLDQFMKVNDLRDPAVGHQRFDSMDMVDQNLYGTLPAADIPDWVMSKPLPAPPDNVAPIEGQAAGQNKVGALASLRGFMGSRSKRV</sequence>
<dbReference type="GeneID" id="71981533"/>
<protein>
    <submittedName>
        <fullName evidence="2">Uncharacterized protein</fullName>
    </submittedName>
</protein>
<feature type="compositionally biased region" description="Polar residues" evidence="1">
    <location>
        <begin position="30"/>
        <end position="58"/>
    </location>
</feature>
<dbReference type="KEGG" id="ffu:CLAFUR5_01655"/>
<evidence type="ECO:0000313" key="2">
    <source>
        <dbReference type="EMBL" id="UJO12735.1"/>
    </source>
</evidence>
<dbReference type="EMBL" id="CP090163">
    <property type="protein sequence ID" value="UJO12735.1"/>
    <property type="molecule type" value="Genomic_DNA"/>
</dbReference>
<evidence type="ECO:0000256" key="1">
    <source>
        <dbReference type="SAM" id="MobiDB-lite"/>
    </source>
</evidence>
<proteinExistence type="predicted"/>
<name>A0A9Q8P459_PASFU</name>
<accession>A0A9Q8P459</accession>
<dbReference type="AlphaFoldDB" id="A0A9Q8P459"/>
<gene>
    <name evidence="2" type="ORF">CLAFUR5_01655</name>
</gene>
<feature type="compositionally biased region" description="Polar residues" evidence="1">
    <location>
        <begin position="69"/>
        <end position="84"/>
    </location>
</feature>
<keyword evidence="3" id="KW-1185">Reference proteome</keyword>
<reference evidence="2" key="1">
    <citation type="submission" date="2021-12" db="EMBL/GenBank/DDBJ databases">
        <authorList>
            <person name="Zaccaron A."/>
            <person name="Stergiopoulos I."/>
        </authorList>
    </citation>
    <scope>NUCLEOTIDE SEQUENCE</scope>
    <source>
        <strain evidence="2">Race5_Kim</strain>
    </source>
</reference>
<dbReference type="OMA" id="HYDCLMA"/>
<dbReference type="RefSeq" id="XP_047757101.1">
    <property type="nucleotide sequence ID" value="XM_047900803.1"/>
</dbReference>
<evidence type="ECO:0000313" key="3">
    <source>
        <dbReference type="Proteomes" id="UP000756132"/>
    </source>
</evidence>
<dbReference type="Proteomes" id="UP000756132">
    <property type="component" value="Chromosome 1"/>
</dbReference>
<feature type="region of interest" description="Disordered" evidence="1">
    <location>
        <begin position="20"/>
        <end position="96"/>
    </location>
</feature>
<organism evidence="2 3">
    <name type="scientific">Passalora fulva</name>
    <name type="common">Tomato leaf mold</name>
    <name type="synonym">Cladosporium fulvum</name>
    <dbReference type="NCBI Taxonomy" id="5499"/>
    <lineage>
        <taxon>Eukaryota</taxon>
        <taxon>Fungi</taxon>
        <taxon>Dikarya</taxon>
        <taxon>Ascomycota</taxon>
        <taxon>Pezizomycotina</taxon>
        <taxon>Dothideomycetes</taxon>
        <taxon>Dothideomycetidae</taxon>
        <taxon>Mycosphaerellales</taxon>
        <taxon>Mycosphaerellaceae</taxon>
        <taxon>Fulvia</taxon>
    </lineage>
</organism>
<dbReference type="OrthoDB" id="436496at2759"/>